<evidence type="ECO:0000313" key="2">
    <source>
        <dbReference type="Proteomes" id="UP000011718"/>
    </source>
</evidence>
<accession>M1QHE8</accession>
<reference evidence="1 2" key="1">
    <citation type="journal article" date="2013" name="Genome Announc.">
        <title>Complete Genome of a Methanosarcina mazei Strain Isolated from Sediment Samples from an Amazonian Flooded Area.</title>
        <authorList>
            <person name="Assis das Gracas D."/>
            <person name="Thiago Juca Ramos R."/>
            <person name="Vieira Araujo A.C."/>
            <person name="Zahlouth R."/>
            <person name="Ribeiro Carneiro A."/>
            <person name="Souza Lopes T."/>
            <person name="Azevedo Barauna R."/>
            <person name="Azevedo V."/>
            <person name="Cruz Schneider M.P."/>
            <person name="Pellizari V.H."/>
            <person name="Silva A."/>
        </authorList>
    </citation>
    <scope>NUCLEOTIDE SEQUENCE [LARGE SCALE GENOMIC DNA]</scope>
    <source>
        <strain evidence="1 2">Tuc01</strain>
    </source>
</reference>
<dbReference type="AlphaFoldDB" id="M1QHE8"/>
<gene>
    <name evidence="1" type="ORF">MmTuc01_0985</name>
</gene>
<protein>
    <submittedName>
        <fullName evidence="1">Uncharacterized protein</fullName>
    </submittedName>
</protein>
<dbReference type="Proteomes" id="UP000011718">
    <property type="component" value="Chromosome"/>
</dbReference>
<sequence length="38" mass="4533">MKEKIPEIMTNNRGLKKTQVFKKNLIKIRKKMLLPGTY</sequence>
<dbReference type="KEGG" id="mmaz:MmTuc01_0985"/>
<organism evidence="1 2">
    <name type="scientific">Methanosarcina mazei Tuc01</name>
    <dbReference type="NCBI Taxonomy" id="1236903"/>
    <lineage>
        <taxon>Archaea</taxon>
        <taxon>Methanobacteriati</taxon>
        <taxon>Methanobacteriota</taxon>
        <taxon>Stenosarchaea group</taxon>
        <taxon>Methanomicrobia</taxon>
        <taxon>Methanosarcinales</taxon>
        <taxon>Methanosarcinaceae</taxon>
        <taxon>Methanosarcina</taxon>
    </lineage>
</organism>
<dbReference type="BioCyc" id="MMAZ1236903:G139K-939-MONOMER"/>
<dbReference type="HOGENOM" id="CLU_3322963_0_0_2"/>
<dbReference type="EMBL" id="CP004144">
    <property type="protein sequence ID" value="AGF96384.1"/>
    <property type="molecule type" value="Genomic_DNA"/>
</dbReference>
<proteinExistence type="predicted"/>
<evidence type="ECO:0000313" key="1">
    <source>
        <dbReference type="EMBL" id="AGF96384.1"/>
    </source>
</evidence>
<name>M1QHE8_METMZ</name>